<keyword evidence="1" id="KW-0812">Transmembrane</keyword>
<proteinExistence type="predicted"/>
<sequence>MTMLKKLPEKVLNLWNNWEIRGMVLLSLLLQTILIVFGPRRKTSGRILIRILVWSAYLSADMVATVALGTLARSQGDSSGDRSEKANNSIQAFWAPFLLLHLGGPDTITAYSNEDNELWKRHLLGLVVQVGVAFYVFSKSWGSGILTFIAIPMFVVGVVKYAERTWVLWSSCSKSLKNSSLSDFWGSCRRLRISKTPQQDLQRNYLLKAYVFSNISMFVMQDLIPDIPSLIRSRELISKNEADGAFKVVEAELGLIYDMLYTKAPLIYSRAGIILRCISSLLSVTAFITFQVKIDKHDYSTTDIAITYLLFAAAVFLEFYAFLCLVLSDWTMIWLIYKGGNAQTGAIYSLIRKLTRSERWSRSISQYNLVSSSFESKPHRCLGFLGIDEMMRQMNVNQKDLNGELQDLIFGHLRKKAEKIKKDLNFFDKNHRRKIIGQRGDGVLEREGLLQSYKWCTTEVEFSRSILVWHLATEICFIVDGSNVSKEYERSRCLSEYMIYLLVIRPNMLSKGFGDEVYLHTLRELREIRGPKYEFVSRERTIESIHALRELWAPGYIRTLRELWNQGNQRSLQELRNNESCVYNDRLFQSGWKSEKSVLRGMDVLARQLLLLEPDDKRWRMIEEVWVEMVAYAAAYCPWKEHTQQLRRGGELLTHVSLLMLHLGLSDQYEYIVSGTVTWLVQTPGCSYDGHWRLTWSLTSGPVGLVEVRASWPGHPR</sequence>
<feature type="transmembrane region" description="Helical" evidence="1">
    <location>
        <begin position="51"/>
        <end position="72"/>
    </location>
</feature>
<evidence type="ECO:0000259" key="2">
    <source>
        <dbReference type="Pfam" id="PF13968"/>
    </source>
</evidence>
<organism evidence="3">
    <name type="scientific">Populus alba</name>
    <name type="common">White poplar</name>
    <dbReference type="NCBI Taxonomy" id="43335"/>
    <lineage>
        <taxon>Eukaryota</taxon>
        <taxon>Viridiplantae</taxon>
        <taxon>Streptophyta</taxon>
        <taxon>Embryophyta</taxon>
        <taxon>Tracheophyta</taxon>
        <taxon>Spermatophyta</taxon>
        <taxon>Magnoliopsida</taxon>
        <taxon>eudicotyledons</taxon>
        <taxon>Gunneridae</taxon>
        <taxon>Pentapetalae</taxon>
        <taxon>rosids</taxon>
        <taxon>fabids</taxon>
        <taxon>Malpighiales</taxon>
        <taxon>Salicaceae</taxon>
        <taxon>Saliceae</taxon>
        <taxon>Populus</taxon>
    </lineage>
</organism>
<feature type="transmembrane region" description="Helical" evidence="1">
    <location>
        <begin position="304"/>
        <end position="328"/>
    </location>
</feature>
<keyword evidence="1" id="KW-0472">Membrane</keyword>
<feature type="transmembrane region" description="Helical" evidence="1">
    <location>
        <begin position="273"/>
        <end position="292"/>
    </location>
</feature>
<comment type="caution">
    <text evidence="3">The sequence shown here is derived from an EMBL/GenBank/DDBJ whole genome shotgun (WGS) entry which is preliminary data.</text>
</comment>
<evidence type="ECO:0000256" key="1">
    <source>
        <dbReference type="SAM" id="Phobius"/>
    </source>
</evidence>
<dbReference type="Pfam" id="PF13968">
    <property type="entry name" value="DUF4220"/>
    <property type="match status" value="1"/>
</dbReference>
<evidence type="ECO:0000313" key="3">
    <source>
        <dbReference type="EMBL" id="TKS01384.1"/>
    </source>
</evidence>
<accession>A0A4U5PVI2</accession>
<gene>
    <name evidence="3" type="ORF">D5086_0000173940</name>
</gene>
<reference evidence="3" key="1">
    <citation type="submission" date="2018-10" db="EMBL/GenBank/DDBJ databases">
        <title>Population genomic analysis revealed the cold adaptation of white poplar.</title>
        <authorList>
            <person name="Liu Y.-J."/>
        </authorList>
    </citation>
    <scope>NUCLEOTIDE SEQUENCE [LARGE SCALE GENOMIC DNA]</scope>
    <source>
        <strain evidence="3">PAL-ZL1</strain>
    </source>
</reference>
<feature type="transmembrane region" description="Helical" evidence="1">
    <location>
        <begin position="20"/>
        <end position="39"/>
    </location>
</feature>
<dbReference type="InterPro" id="IPR025315">
    <property type="entry name" value="DUF4220"/>
</dbReference>
<feature type="domain" description="DUF4220" evidence="2">
    <location>
        <begin position="54"/>
        <end position="371"/>
    </location>
</feature>
<dbReference type="AlphaFoldDB" id="A0A4U5PVI2"/>
<keyword evidence="1" id="KW-1133">Transmembrane helix</keyword>
<dbReference type="STRING" id="43335.A0A4U5PVI2"/>
<feature type="transmembrane region" description="Helical" evidence="1">
    <location>
        <begin position="144"/>
        <end position="162"/>
    </location>
</feature>
<dbReference type="EMBL" id="RCHU01000571">
    <property type="protein sequence ID" value="TKS01384.1"/>
    <property type="molecule type" value="Genomic_DNA"/>
</dbReference>
<dbReference type="PANTHER" id="PTHR31325">
    <property type="entry name" value="OS01G0798800 PROTEIN-RELATED"/>
    <property type="match status" value="1"/>
</dbReference>
<dbReference type="Pfam" id="PF04578">
    <property type="entry name" value="DUF594"/>
    <property type="match status" value="1"/>
</dbReference>
<name>A0A4U5PVI2_POPAL</name>
<dbReference type="InterPro" id="IPR007658">
    <property type="entry name" value="DUF594"/>
</dbReference>
<protein>
    <recommendedName>
        <fullName evidence="2">DUF4220 domain-containing protein</fullName>
    </recommendedName>
</protein>